<accession>A0A3P6FZY1</accession>
<reference evidence="1" key="1">
    <citation type="submission" date="2018-11" db="EMBL/GenBank/DDBJ databases">
        <authorList>
            <consortium name="Genoscope - CEA"/>
            <person name="William W."/>
        </authorList>
    </citation>
    <scope>NUCLEOTIDE SEQUENCE</scope>
</reference>
<name>A0A3P6FZY1_BRAOL</name>
<protein>
    <submittedName>
        <fullName evidence="1">Uncharacterized protein</fullName>
    </submittedName>
</protein>
<organism evidence="1">
    <name type="scientific">Brassica oleracea</name>
    <name type="common">Wild cabbage</name>
    <dbReference type="NCBI Taxonomy" id="3712"/>
    <lineage>
        <taxon>Eukaryota</taxon>
        <taxon>Viridiplantae</taxon>
        <taxon>Streptophyta</taxon>
        <taxon>Embryophyta</taxon>
        <taxon>Tracheophyta</taxon>
        <taxon>Spermatophyta</taxon>
        <taxon>Magnoliopsida</taxon>
        <taxon>eudicotyledons</taxon>
        <taxon>Gunneridae</taxon>
        <taxon>Pentapetalae</taxon>
        <taxon>rosids</taxon>
        <taxon>malvids</taxon>
        <taxon>Brassicales</taxon>
        <taxon>Brassicaceae</taxon>
        <taxon>Brassiceae</taxon>
        <taxon>Brassica</taxon>
    </lineage>
</organism>
<evidence type="ECO:0000313" key="1">
    <source>
        <dbReference type="EMBL" id="VDD53826.1"/>
    </source>
</evidence>
<dbReference type="AlphaFoldDB" id="A0A3P6FZY1"/>
<sequence length="62" mass="6833">MLTYACLTALVPGKKQPAIRVQIVRTWMSPFGLIRPNTCMVFGDEKGSMIEATLPWGVVLPV</sequence>
<proteinExistence type="predicted"/>
<dbReference type="EMBL" id="LR031879">
    <property type="protein sequence ID" value="VDD53826.1"/>
    <property type="molecule type" value="Genomic_DNA"/>
</dbReference>
<gene>
    <name evidence="1" type="ORF">BOLC8T47055H</name>
</gene>